<evidence type="ECO:0000313" key="1">
    <source>
        <dbReference type="EMBL" id="CAG6542605.1"/>
    </source>
</evidence>
<proteinExistence type="predicted"/>
<dbReference type="EMBL" id="HBUE01333388">
    <property type="protein sequence ID" value="CAG6594714.1"/>
    <property type="molecule type" value="Transcribed_RNA"/>
</dbReference>
<reference evidence="1" key="1">
    <citation type="submission" date="2021-05" db="EMBL/GenBank/DDBJ databases">
        <authorList>
            <person name="Alioto T."/>
            <person name="Alioto T."/>
            <person name="Gomez Garrido J."/>
        </authorList>
    </citation>
    <scope>NUCLEOTIDE SEQUENCE</scope>
</reference>
<protein>
    <submittedName>
        <fullName evidence="1">(northern house mosquito) hypothetical protein</fullName>
    </submittedName>
</protein>
<dbReference type="EMBL" id="HBUE01226636">
    <property type="protein sequence ID" value="CAG6542605.1"/>
    <property type="molecule type" value="Transcribed_RNA"/>
</dbReference>
<sequence length="120" mass="13395">MVGRSYLSCFFFANKSVITALRCIVSIFAISSIDFPLRVVQNRVASRCPRSSPLLAVVWPHHESVLLRSRILQLSSKCVGRTTPHSVLPFANPTVPFELRNKSTNLTNPFPVTAYRPVPV</sequence>
<dbReference type="AlphaFoldDB" id="A0A8D8MWF3"/>
<accession>A0A8D8MWF3</accession>
<name>A0A8D8MWF3_CULPI</name>
<organism evidence="1">
    <name type="scientific">Culex pipiens</name>
    <name type="common">House mosquito</name>
    <dbReference type="NCBI Taxonomy" id="7175"/>
    <lineage>
        <taxon>Eukaryota</taxon>
        <taxon>Metazoa</taxon>
        <taxon>Ecdysozoa</taxon>
        <taxon>Arthropoda</taxon>
        <taxon>Hexapoda</taxon>
        <taxon>Insecta</taxon>
        <taxon>Pterygota</taxon>
        <taxon>Neoptera</taxon>
        <taxon>Endopterygota</taxon>
        <taxon>Diptera</taxon>
        <taxon>Nematocera</taxon>
        <taxon>Culicoidea</taxon>
        <taxon>Culicidae</taxon>
        <taxon>Culicinae</taxon>
        <taxon>Culicini</taxon>
        <taxon>Culex</taxon>
        <taxon>Culex</taxon>
    </lineage>
</organism>